<dbReference type="Gene3D" id="2.160.10.10">
    <property type="entry name" value="Hexapeptide repeat proteins"/>
    <property type="match status" value="1"/>
</dbReference>
<sequence length="196" mass="20470">MSSSSNKRRSVMPAAAQAGPKAPVIFSSSITIADQAMLSGAYPIAVSSESVVHPRARFDSAGGPVNVGRRCIVHERAVLGAPSAGNHYVEGSVTLADLVTVEAAAVVECGGTYVGEGTTVGVGCRIGAGASIGKHCTLTPMSVVVSGEKVPDFTVIYSNGMRRIDKRNMQGLRNPVQSRHIEVLRRLIPSNPAKFQ</sequence>
<dbReference type="GO" id="GO:0070840">
    <property type="term" value="F:dynein complex binding"/>
    <property type="evidence" value="ECO:0007669"/>
    <property type="project" value="TreeGrafter"/>
</dbReference>
<comment type="similarity">
    <text evidence="2">Belongs to the dynactin subunits 5/6 family. Dynactin subunit 6 subfamily.</text>
</comment>
<dbReference type="VEuPathDB" id="FungiDB:GGTG_00343"/>
<proteinExistence type="inferred from homology"/>
<evidence type="ECO:0000256" key="1">
    <source>
        <dbReference type="ARBA" id="ARBA00004245"/>
    </source>
</evidence>
<dbReference type="OrthoDB" id="2355at2759"/>
<comment type="subcellular location">
    <subcellularLocation>
        <location evidence="1">Cytoplasm</location>
        <location evidence="1">Cytoskeleton</location>
    </subcellularLocation>
</comment>
<dbReference type="InterPro" id="IPR011004">
    <property type="entry name" value="Trimer_LpxA-like_sf"/>
</dbReference>
<dbReference type="GO" id="GO:0007052">
    <property type="term" value="P:mitotic spindle organization"/>
    <property type="evidence" value="ECO:0007669"/>
    <property type="project" value="TreeGrafter"/>
</dbReference>
<reference evidence="7" key="3">
    <citation type="submission" date="2010-09" db="EMBL/GenBank/DDBJ databases">
        <title>Annotation of Gaeumannomyces graminis var. tritici R3-111a-1.</title>
        <authorList>
            <consortium name="The Broad Institute Genome Sequencing Platform"/>
            <person name="Ma L.-J."/>
            <person name="Dead R."/>
            <person name="Young S.K."/>
            <person name="Zeng Q."/>
            <person name="Gargeya S."/>
            <person name="Fitzgerald M."/>
            <person name="Haas B."/>
            <person name="Abouelleil A."/>
            <person name="Alvarado L."/>
            <person name="Arachchi H.M."/>
            <person name="Berlin A."/>
            <person name="Brown A."/>
            <person name="Chapman S.B."/>
            <person name="Chen Z."/>
            <person name="Dunbar C."/>
            <person name="Freedman E."/>
            <person name="Gearin G."/>
            <person name="Gellesch M."/>
            <person name="Goldberg J."/>
            <person name="Griggs A."/>
            <person name="Gujja S."/>
            <person name="Heiman D."/>
            <person name="Howarth C."/>
            <person name="Larson L."/>
            <person name="Lui A."/>
            <person name="MacDonald P.J.P."/>
            <person name="Mehta T."/>
            <person name="Montmayeur A."/>
            <person name="Murphy C."/>
            <person name="Neiman D."/>
            <person name="Pearson M."/>
            <person name="Priest M."/>
            <person name="Roberts A."/>
            <person name="Saif S."/>
            <person name="Shea T."/>
            <person name="Shenoy N."/>
            <person name="Sisk P."/>
            <person name="Stolte C."/>
            <person name="Sykes S."/>
            <person name="Yandava C."/>
            <person name="Wortman J."/>
            <person name="Nusbaum C."/>
            <person name="Birren B."/>
        </authorList>
    </citation>
    <scope>NUCLEOTIDE SEQUENCE</scope>
    <source>
        <strain evidence="7">R3-111a-1</strain>
    </source>
</reference>
<accession>J3NGF3</accession>
<dbReference type="EnsemblFungi" id="EJT80343">
    <property type="protein sequence ID" value="EJT80343"/>
    <property type="gene ID" value="GGTG_00343"/>
</dbReference>
<dbReference type="GeneID" id="20340801"/>
<evidence type="ECO:0000256" key="6">
    <source>
        <dbReference type="ARBA" id="ARBA00034687"/>
    </source>
</evidence>
<dbReference type="PANTHER" id="PTHR13072">
    <property type="entry name" value="DYNACTIN 6"/>
    <property type="match status" value="1"/>
</dbReference>
<name>J3NGF3_GAET3</name>
<evidence type="ECO:0000256" key="2">
    <source>
        <dbReference type="ARBA" id="ARBA00007719"/>
    </source>
</evidence>
<comment type="function">
    <text evidence="6">Part of the dynactin complex that activates the molecular motor dynein for ultra-processive transport along microtubules.</text>
</comment>
<dbReference type="Proteomes" id="UP000006039">
    <property type="component" value="Unassembled WGS sequence"/>
</dbReference>
<evidence type="ECO:0000313" key="8">
    <source>
        <dbReference type="EnsemblFungi" id="EJT80343"/>
    </source>
</evidence>
<evidence type="ECO:0000256" key="3">
    <source>
        <dbReference type="ARBA" id="ARBA00016573"/>
    </source>
</evidence>
<organism evidence="7">
    <name type="scientific">Gaeumannomyces tritici (strain R3-111a-1)</name>
    <name type="common">Wheat and barley take-all root rot fungus</name>
    <name type="synonym">Gaeumannomyces graminis var. tritici</name>
    <dbReference type="NCBI Taxonomy" id="644352"/>
    <lineage>
        <taxon>Eukaryota</taxon>
        <taxon>Fungi</taxon>
        <taxon>Dikarya</taxon>
        <taxon>Ascomycota</taxon>
        <taxon>Pezizomycotina</taxon>
        <taxon>Sordariomycetes</taxon>
        <taxon>Sordariomycetidae</taxon>
        <taxon>Magnaporthales</taxon>
        <taxon>Magnaporthaceae</taxon>
        <taxon>Gaeumannomyces</taxon>
    </lineage>
</organism>
<dbReference type="AlphaFoldDB" id="J3NGF3"/>
<evidence type="ECO:0000313" key="9">
    <source>
        <dbReference type="Proteomes" id="UP000006039"/>
    </source>
</evidence>
<dbReference type="InterPro" id="IPR027777">
    <property type="entry name" value="DCTN6"/>
</dbReference>
<dbReference type="GO" id="GO:0005869">
    <property type="term" value="C:dynactin complex"/>
    <property type="evidence" value="ECO:0007669"/>
    <property type="project" value="InterPro"/>
</dbReference>
<evidence type="ECO:0000256" key="4">
    <source>
        <dbReference type="ARBA" id="ARBA00022490"/>
    </source>
</evidence>
<keyword evidence="5" id="KW-0206">Cytoskeleton</keyword>
<dbReference type="HOGENOM" id="CLU_085418_2_1_1"/>
<keyword evidence="9" id="KW-1185">Reference proteome</keyword>
<gene>
    <name evidence="8" type="primary">20340801</name>
    <name evidence="7" type="ORF">GGTG_00343</name>
</gene>
<dbReference type="eggNOG" id="ENOG502S7GK">
    <property type="taxonomic scope" value="Eukaryota"/>
</dbReference>
<protein>
    <recommendedName>
        <fullName evidence="3">Dynactin subunit 6</fullName>
    </recommendedName>
</protein>
<reference evidence="9" key="1">
    <citation type="submission" date="2010-07" db="EMBL/GenBank/DDBJ databases">
        <title>The genome sequence of Gaeumannomyces graminis var. tritici strain R3-111a-1.</title>
        <authorList>
            <consortium name="The Broad Institute Genome Sequencing Platform"/>
            <person name="Ma L.-J."/>
            <person name="Dead R."/>
            <person name="Young S."/>
            <person name="Zeng Q."/>
            <person name="Koehrsen M."/>
            <person name="Alvarado L."/>
            <person name="Berlin A."/>
            <person name="Chapman S.B."/>
            <person name="Chen Z."/>
            <person name="Freedman E."/>
            <person name="Gellesch M."/>
            <person name="Goldberg J."/>
            <person name="Griggs A."/>
            <person name="Gujja S."/>
            <person name="Heilman E.R."/>
            <person name="Heiman D."/>
            <person name="Hepburn T."/>
            <person name="Howarth C."/>
            <person name="Jen D."/>
            <person name="Larson L."/>
            <person name="Mehta T."/>
            <person name="Neiman D."/>
            <person name="Pearson M."/>
            <person name="Roberts A."/>
            <person name="Saif S."/>
            <person name="Shea T."/>
            <person name="Shenoy N."/>
            <person name="Sisk P."/>
            <person name="Stolte C."/>
            <person name="Sykes S."/>
            <person name="Walk T."/>
            <person name="White J."/>
            <person name="Yandava C."/>
            <person name="Haas B."/>
            <person name="Nusbaum C."/>
            <person name="Birren B."/>
        </authorList>
    </citation>
    <scope>NUCLEOTIDE SEQUENCE [LARGE SCALE GENOMIC DNA]</scope>
    <source>
        <strain evidence="9">R3-111a-1</strain>
    </source>
</reference>
<dbReference type="EMBL" id="GL385395">
    <property type="protein sequence ID" value="EJT80343.1"/>
    <property type="molecule type" value="Genomic_DNA"/>
</dbReference>
<dbReference type="RefSeq" id="XP_009216352.1">
    <property type="nucleotide sequence ID" value="XM_009218088.1"/>
</dbReference>
<keyword evidence="4" id="KW-0963">Cytoplasm</keyword>
<reference evidence="7" key="2">
    <citation type="submission" date="2010-07" db="EMBL/GenBank/DDBJ databases">
        <authorList>
            <consortium name="The Broad Institute Genome Sequencing Platform"/>
            <consortium name="Broad Institute Genome Sequencing Center for Infectious Disease"/>
            <person name="Ma L.-J."/>
            <person name="Dead R."/>
            <person name="Young S."/>
            <person name="Zeng Q."/>
            <person name="Koehrsen M."/>
            <person name="Alvarado L."/>
            <person name="Berlin A."/>
            <person name="Chapman S.B."/>
            <person name="Chen Z."/>
            <person name="Freedman E."/>
            <person name="Gellesch M."/>
            <person name="Goldberg J."/>
            <person name="Griggs A."/>
            <person name="Gujja S."/>
            <person name="Heilman E.R."/>
            <person name="Heiman D."/>
            <person name="Hepburn T."/>
            <person name="Howarth C."/>
            <person name="Jen D."/>
            <person name="Larson L."/>
            <person name="Mehta T."/>
            <person name="Neiman D."/>
            <person name="Pearson M."/>
            <person name="Roberts A."/>
            <person name="Saif S."/>
            <person name="Shea T."/>
            <person name="Shenoy N."/>
            <person name="Sisk P."/>
            <person name="Stolte C."/>
            <person name="Sykes S."/>
            <person name="Walk T."/>
            <person name="White J."/>
            <person name="Yandava C."/>
            <person name="Haas B."/>
            <person name="Nusbaum C."/>
            <person name="Birren B."/>
        </authorList>
    </citation>
    <scope>NUCLEOTIDE SEQUENCE</scope>
    <source>
        <strain evidence="7">R3-111a-1</strain>
    </source>
</reference>
<evidence type="ECO:0000256" key="5">
    <source>
        <dbReference type="ARBA" id="ARBA00023212"/>
    </source>
</evidence>
<dbReference type="PANTHER" id="PTHR13072:SF0">
    <property type="entry name" value="DYNACTIN SUBUNIT 6"/>
    <property type="match status" value="1"/>
</dbReference>
<evidence type="ECO:0000313" key="7">
    <source>
        <dbReference type="EMBL" id="EJT80343.1"/>
    </source>
</evidence>
<dbReference type="STRING" id="644352.J3NGF3"/>
<dbReference type="SUPFAM" id="SSF51161">
    <property type="entry name" value="Trimeric LpxA-like enzymes"/>
    <property type="match status" value="1"/>
</dbReference>
<reference evidence="8" key="5">
    <citation type="submission" date="2018-04" db="UniProtKB">
        <authorList>
            <consortium name="EnsemblFungi"/>
        </authorList>
    </citation>
    <scope>IDENTIFICATION</scope>
    <source>
        <strain evidence="8">R3-111a-1</strain>
    </source>
</reference>
<reference evidence="8" key="4">
    <citation type="journal article" date="2015" name="G3 (Bethesda)">
        <title>Genome sequences of three phytopathogenic species of the Magnaporthaceae family of fungi.</title>
        <authorList>
            <person name="Okagaki L.H."/>
            <person name="Nunes C.C."/>
            <person name="Sailsbery J."/>
            <person name="Clay B."/>
            <person name="Brown D."/>
            <person name="John T."/>
            <person name="Oh Y."/>
            <person name="Young N."/>
            <person name="Fitzgerald M."/>
            <person name="Haas B.J."/>
            <person name="Zeng Q."/>
            <person name="Young S."/>
            <person name="Adiconis X."/>
            <person name="Fan L."/>
            <person name="Levin J.Z."/>
            <person name="Mitchell T.K."/>
            <person name="Okubara P.A."/>
            <person name="Farman M.L."/>
            <person name="Kohn L.M."/>
            <person name="Birren B."/>
            <person name="Ma L.-J."/>
            <person name="Dean R.A."/>
        </authorList>
    </citation>
    <scope>NUCLEOTIDE SEQUENCE</scope>
    <source>
        <strain evidence="8">R3-111a-1</strain>
    </source>
</reference>